<dbReference type="PRINTS" id="PR01159">
    <property type="entry name" value="DNAGYRASEB"/>
</dbReference>
<evidence type="ECO:0000313" key="13">
    <source>
        <dbReference type="EMBL" id="ADY59952.1"/>
    </source>
</evidence>
<evidence type="ECO:0000256" key="9">
    <source>
        <dbReference type="ARBA" id="ARBA00023029"/>
    </source>
</evidence>
<sequence>MDENKPQGSYDHTKIRALEGIEGIRLRPAMYIGGTDSVGLHHLVFELTDNVLDEYVNNNAAMMTVKINADGSVSVTDDGRGIPVGEMEGQENKSALEVVFTKIHAGGKFDREGGYATGTGGLHGVGITAVNACSEWLEAEVRREGHVWTMEFSKGAVTSGLTKLGTTEQTGTKVTFMPDPTIFPDTTFSYEVLRKRLQDAAFLNAGIRIRLVDERSGQTDDFFYEDGLVEFVKHLNRTETALHPEVIRINGQSDETVVEIAMQYNDGYSENIRCYANGIYNPEGGSHLSGFRGALTRTLNNYGKKENLFKDVQLSGEDFREGLAAVITVRIPNPQFESQTKIKLTNAEVDGAVASIVSEQLNKYMEENPQLAKKILQKGILAAEAREAARKQREMVRRKGALTTGGLPEKLRDCRSRELDITEIYFVEGDSAGGSADTGRDSNTQAILPLRGKILNVEKAQLVKVLDNAEISAMFKAIGIPPGAELEDIRKRRYGKIILMTDADVDGSHIRTLLLTFLFRHMRPLVQAGCVYVAQPPLYRVTQRNKKSRYVQTHEKMMSELIDLALAAASLHCKADGAVFEGDNFGRLVDLLHELSEPLETLERRGVTLRYLQQNDLLQDGNLPRYQVFIGKEPHWFFDKKDMEQFLSEETERRGTEFEVAHEQQMEKNGNGEESDQASRPTLYMIDMHEVRKINDILKRLKDYGISMGDLVPAGLKDGEAVFPFVVQTEKKEIPLSSLRNLLQILRKVGEDSIQGTITRFKGLGEMDAEELWLTTMDPEARSLLQVTMEDAAAADEIFRILMGDHVEPRREFIEKHALDVKELDV</sequence>
<dbReference type="FunFam" id="3.30.230.10:FF:000005">
    <property type="entry name" value="DNA gyrase subunit B"/>
    <property type="match status" value="1"/>
</dbReference>
<dbReference type="RefSeq" id="WP_013628676.1">
    <property type="nucleotide sequence ID" value="NC_015174.1"/>
</dbReference>
<evidence type="ECO:0000256" key="5">
    <source>
        <dbReference type="ARBA" id="ARBA00022723"/>
    </source>
</evidence>
<protein>
    <recommendedName>
        <fullName evidence="4">DNA topoisomerase (ATP-hydrolyzing)</fullName>
        <ecNumber evidence="4">5.6.2.2</ecNumber>
    </recommendedName>
</protein>
<evidence type="ECO:0000256" key="3">
    <source>
        <dbReference type="ARBA" id="ARBA00010708"/>
    </source>
</evidence>
<dbReference type="PANTHER" id="PTHR45866">
    <property type="entry name" value="DNA GYRASE/TOPOISOMERASE SUBUNIT B"/>
    <property type="match status" value="1"/>
</dbReference>
<dbReference type="InterPro" id="IPR002288">
    <property type="entry name" value="DNA_gyrase_B_C"/>
</dbReference>
<dbReference type="EC" id="5.6.2.2" evidence="4"/>
<dbReference type="HOGENOM" id="CLU_006146_4_1_0"/>
<dbReference type="OrthoDB" id="9802808at2"/>
<dbReference type="GO" id="GO:0003918">
    <property type="term" value="F:DNA topoisomerase type II (double strand cut, ATP-hydrolyzing) activity"/>
    <property type="evidence" value="ECO:0007669"/>
    <property type="project" value="UniProtKB-EC"/>
</dbReference>
<keyword evidence="14" id="KW-1185">Reference proteome</keyword>
<dbReference type="Gene3D" id="3.30.565.10">
    <property type="entry name" value="Histidine kinase-like ATPase, C-terminal domain"/>
    <property type="match status" value="1"/>
</dbReference>
<comment type="cofactor">
    <cofactor evidence="2">
        <name>Mg(2+)</name>
        <dbReference type="ChEBI" id="CHEBI:18420"/>
    </cofactor>
</comment>
<keyword evidence="8" id="KW-0460">Magnesium</keyword>
<organism evidence="13 14">
    <name type="scientific">Rubinisphaera brasiliensis (strain ATCC 49424 / DSM 5305 / JCM 21570 / IAM 15109 / NBRC 103401 / IFAM 1448)</name>
    <name type="common">Planctomyces brasiliensis</name>
    <dbReference type="NCBI Taxonomy" id="756272"/>
    <lineage>
        <taxon>Bacteria</taxon>
        <taxon>Pseudomonadati</taxon>
        <taxon>Planctomycetota</taxon>
        <taxon>Planctomycetia</taxon>
        <taxon>Planctomycetales</taxon>
        <taxon>Planctomycetaceae</taxon>
        <taxon>Rubinisphaera</taxon>
    </lineage>
</organism>
<dbReference type="InterPro" id="IPR013506">
    <property type="entry name" value="Topo_IIA_bsu_dom2"/>
</dbReference>
<dbReference type="SUPFAM" id="SSF54211">
    <property type="entry name" value="Ribosomal protein S5 domain 2-like"/>
    <property type="match status" value="1"/>
</dbReference>
<dbReference type="GO" id="GO:0005524">
    <property type="term" value="F:ATP binding"/>
    <property type="evidence" value="ECO:0007669"/>
    <property type="project" value="UniProtKB-KW"/>
</dbReference>
<dbReference type="STRING" id="756272.Plabr_2350"/>
<evidence type="ECO:0000256" key="6">
    <source>
        <dbReference type="ARBA" id="ARBA00022741"/>
    </source>
</evidence>
<evidence type="ECO:0000313" key="14">
    <source>
        <dbReference type="Proteomes" id="UP000006860"/>
    </source>
</evidence>
<dbReference type="Gene3D" id="3.40.50.670">
    <property type="match status" value="2"/>
</dbReference>
<keyword evidence="11 13" id="KW-0413">Isomerase</keyword>
<gene>
    <name evidence="13" type="ordered locus">Plabr_2350</name>
</gene>
<evidence type="ECO:0000259" key="12">
    <source>
        <dbReference type="PROSITE" id="PS50880"/>
    </source>
</evidence>
<evidence type="ECO:0000256" key="11">
    <source>
        <dbReference type="ARBA" id="ARBA00023235"/>
    </source>
</evidence>
<dbReference type="GO" id="GO:0003677">
    <property type="term" value="F:DNA binding"/>
    <property type="evidence" value="ECO:0007669"/>
    <property type="project" value="UniProtKB-KW"/>
</dbReference>
<dbReference type="PROSITE" id="PS50880">
    <property type="entry name" value="TOPRIM"/>
    <property type="match status" value="1"/>
</dbReference>
<evidence type="ECO:0000256" key="8">
    <source>
        <dbReference type="ARBA" id="ARBA00022842"/>
    </source>
</evidence>
<dbReference type="Pfam" id="PF00986">
    <property type="entry name" value="DNA_gyraseB_C"/>
    <property type="match status" value="1"/>
</dbReference>
<dbReference type="InterPro" id="IPR014721">
    <property type="entry name" value="Ribsml_uS5_D2-typ_fold_subgr"/>
</dbReference>
<dbReference type="CDD" id="cd16928">
    <property type="entry name" value="HATPase_GyrB-like"/>
    <property type="match status" value="1"/>
</dbReference>
<dbReference type="PRINTS" id="PR00418">
    <property type="entry name" value="TPI2FAMILY"/>
</dbReference>
<feature type="domain" description="Toprim" evidence="12">
    <location>
        <begin position="422"/>
        <end position="537"/>
    </location>
</feature>
<dbReference type="InterPro" id="IPR003594">
    <property type="entry name" value="HATPase_dom"/>
</dbReference>
<keyword evidence="6" id="KW-0547">Nucleotide-binding</keyword>
<keyword evidence="7" id="KW-0067">ATP-binding</keyword>
<dbReference type="InterPro" id="IPR013760">
    <property type="entry name" value="Topo_IIA-like_dom_sf"/>
</dbReference>
<dbReference type="SUPFAM" id="SSF55874">
    <property type="entry name" value="ATPase domain of HSP90 chaperone/DNA topoisomerase II/histidine kinase"/>
    <property type="match status" value="1"/>
</dbReference>
<evidence type="ECO:0000256" key="7">
    <source>
        <dbReference type="ARBA" id="ARBA00022840"/>
    </source>
</evidence>
<dbReference type="SMART" id="SM00387">
    <property type="entry name" value="HATPase_c"/>
    <property type="match status" value="1"/>
</dbReference>
<proteinExistence type="inferred from homology"/>
<dbReference type="SMART" id="SM00433">
    <property type="entry name" value="TOP2c"/>
    <property type="match status" value="1"/>
</dbReference>
<name>F0SMU8_RUBBR</name>
<dbReference type="NCBIfam" id="NF011501">
    <property type="entry name" value="PRK14939.1"/>
    <property type="match status" value="1"/>
</dbReference>
<dbReference type="AlphaFoldDB" id="F0SMU8"/>
<dbReference type="SUPFAM" id="SSF56719">
    <property type="entry name" value="Type II DNA topoisomerase"/>
    <property type="match status" value="1"/>
</dbReference>
<evidence type="ECO:0000256" key="4">
    <source>
        <dbReference type="ARBA" id="ARBA00012895"/>
    </source>
</evidence>
<dbReference type="Pfam" id="PF00204">
    <property type="entry name" value="DNA_gyraseB"/>
    <property type="match status" value="1"/>
</dbReference>
<dbReference type="NCBIfam" id="NF004189">
    <property type="entry name" value="PRK05644.1"/>
    <property type="match status" value="1"/>
</dbReference>
<dbReference type="Pfam" id="PF01751">
    <property type="entry name" value="Toprim"/>
    <property type="match status" value="1"/>
</dbReference>
<dbReference type="FunFam" id="3.40.50.670:FF:000001">
    <property type="entry name" value="DNA topoisomerase 2"/>
    <property type="match status" value="1"/>
</dbReference>
<dbReference type="CDD" id="cd00822">
    <property type="entry name" value="TopoII_Trans_DNA_gyrase"/>
    <property type="match status" value="1"/>
</dbReference>
<evidence type="ECO:0000256" key="10">
    <source>
        <dbReference type="ARBA" id="ARBA00023125"/>
    </source>
</evidence>
<keyword evidence="10" id="KW-0238">DNA-binding</keyword>
<dbReference type="GO" id="GO:0006265">
    <property type="term" value="P:DNA topological change"/>
    <property type="evidence" value="ECO:0007669"/>
    <property type="project" value="InterPro"/>
</dbReference>
<dbReference type="InterPro" id="IPR001241">
    <property type="entry name" value="Topo_IIA"/>
</dbReference>
<dbReference type="EMBL" id="CP002546">
    <property type="protein sequence ID" value="ADY59952.1"/>
    <property type="molecule type" value="Genomic_DNA"/>
</dbReference>
<dbReference type="Pfam" id="PF02518">
    <property type="entry name" value="HATPase_c"/>
    <property type="match status" value="1"/>
</dbReference>
<accession>F0SMU8</accession>
<evidence type="ECO:0000256" key="1">
    <source>
        <dbReference type="ARBA" id="ARBA00000185"/>
    </source>
</evidence>
<reference evidence="14" key="1">
    <citation type="submission" date="2011-02" db="EMBL/GenBank/DDBJ databases">
        <title>The complete genome of Planctomyces brasiliensis DSM 5305.</title>
        <authorList>
            <person name="Lucas S."/>
            <person name="Copeland A."/>
            <person name="Lapidus A."/>
            <person name="Bruce D."/>
            <person name="Goodwin L."/>
            <person name="Pitluck S."/>
            <person name="Kyrpides N."/>
            <person name="Mavromatis K."/>
            <person name="Pagani I."/>
            <person name="Ivanova N."/>
            <person name="Ovchinnikova G."/>
            <person name="Lu M."/>
            <person name="Detter J.C."/>
            <person name="Han C."/>
            <person name="Land M."/>
            <person name="Hauser L."/>
            <person name="Markowitz V."/>
            <person name="Cheng J.-F."/>
            <person name="Hugenholtz P."/>
            <person name="Woyke T."/>
            <person name="Wu D."/>
            <person name="Tindall B."/>
            <person name="Pomrenke H.G."/>
            <person name="Brambilla E."/>
            <person name="Klenk H.-P."/>
            <person name="Eisen J.A."/>
        </authorList>
    </citation>
    <scope>NUCLEOTIDE SEQUENCE [LARGE SCALE GENOMIC DNA]</scope>
    <source>
        <strain evidence="14">ATCC 49424 / DSM 5305 / JCM 21570 / NBRC 103401 / IFAM 1448</strain>
    </source>
</reference>
<dbReference type="InterPro" id="IPR006171">
    <property type="entry name" value="TOPRIM_dom"/>
</dbReference>
<comment type="similarity">
    <text evidence="3">Belongs to the type II topoisomerase GyrB family.</text>
</comment>
<dbReference type="KEGG" id="pbs:Plabr_2350"/>
<dbReference type="PANTHER" id="PTHR45866:SF1">
    <property type="entry name" value="DNA GYRASE SUBUNIT B, MITOCHONDRIAL"/>
    <property type="match status" value="1"/>
</dbReference>
<evidence type="ECO:0000256" key="2">
    <source>
        <dbReference type="ARBA" id="ARBA00001946"/>
    </source>
</evidence>
<dbReference type="GO" id="GO:0046872">
    <property type="term" value="F:metal ion binding"/>
    <property type="evidence" value="ECO:0007669"/>
    <property type="project" value="UniProtKB-KW"/>
</dbReference>
<dbReference type="InterPro" id="IPR020568">
    <property type="entry name" value="Ribosomal_Su5_D2-typ_SF"/>
</dbReference>
<keyword evidence="9" id="KW-0799">Topoisomerase</keyword>
<dbReference type="InterPro" id="IPR013759">
    <property type="entry name" value="Topo_IIA_B_C"/>
</dbReference>
<dbReference type="Proteomes" id="UP000006860">
    <property type="component" value="Chromosome"/>
</dbReference>
<dbReference type="Gene3D" id="3.30.230.10">
    <property type="match status" value="1"/>
</dbReference>
<dbReference type="InterPro" id="IPR000565">
    <property type="entry name" value="Topo_IIA_B"/>
</dbReference>
<keyword evidence="5" id="KW-0479">Metal-binding</keyword>
<dbReference type="eggNOG" id="COG0187">
    <property type="taxonomic scope" value="Bacteria"/>
</dbReference>
<comment type="catalytic activity">
    <reaction evidence="1">
        <text>ATP-dependent breakage, passage and rejoining of double-stranded DNA.</text>
        <dbReference type="EC" id="5.6.2.2"/>
    </reaction>
</comment>
<dbReference type="InterPro" id="IPR036890">
    <property type="entry name" value="HATPase_C_sf"/>
</dbReference>